<evidence type="ECO:0000256" key="3">
    <source>
        <dbReference type="ARBA" id="ARBA00022963"/>
    </source>
</evidence>
<dbReference type="STRING" id="1169540.A0A0G4ET38"/>
<dbReference type="Pfam" id="PF11815">
    <property type="entry name" value="DUF3336"/>
    <property type="match status" value="1"/>
</dbReference>
<keyword evidence="7" id="KW-1133">Transmembrane helix</keyword>
<name>A0A0G4ET38_VITBC</name>
<protein>
    <recommendedName>
        <fullName evidence="8">PNPLA domain-containing protein</fullName>
    </recommendedName>
</protein>
<keyword evidence="2 5" id="KW-0378">Hydrolase</keyword>
<feature type="active site" description="Nucleophile" evidence="5">
    <location>
        <position position="235"/>
    </location>
</feature>
<dbReference type="Gene3D" id="3.40.1090.10">
    <property type="entry name" value="Cytosolic phospholipase A2 catalytic domain"/>
    <property type="match status" value="2"/>
</dbReference>
<evidence type="ECO:0000256" key="4">
    <source>
        <dbReference type="ARBA" id="ARBA00023098"/>
    </source>
</evidence>
<feature type="short sequence motif" description="GXSXG" evidence="5">
    <location>
        <begin position="233"/>
        <end position="237"/>
    </location>
</feature>
<accession>A0A0G4ET38</accession>
<dbReference type="Pfam" id="PF01734">
    <property type="entry name" value="Patatin"/>
    <property type="match status" value="1"/>
</dbReference>
<feature type="active site" description="Proton acceptor" evidence="5">
    <location>
        <position position="383"/>
    </location>
</feature>
<keyword evidence="7" id="KW-0812">Transmembrane</keyword>
<dbReference type="InterPro" id="IPR021771">
    <property type="entry name" value="Triacylglycerol_lipase_N"/>
</dbReference>
<dbReference type="SUPFAM" id="SSF52151">
    <property type="entry name" value="FabD/lysophospholipase-like"/>
    <property type="match status" value="1"/>
</dbReference>
<evidence type="ECO:0000256" key="6">
    <source>
        <dbReference type="SAM" id="MobiDB-lite"/>
    </source>
</evidence>
<comment type="similarity">
    <text evidence="1">Belongs to the PLPL family.</text>
</comment>
<dbReference type="InterPro" id="IPR002641">
    <property type="entry name" value="PNPLA_dom"/>
</dbReference>
<dbReference type="EMBL" id="CDMY01000305">
    <property type="protein sequence ID" value="CEM01586.1"/>
    <property type="molecule type" value="Genomic_DNA"/>
</dbReference>
<keyword evidence="3 5" id="KW-0442">Lipid degradation</keyword>
<dbReference type="GO" id="GO:0016042">
    <property type="term" value="P:lipid catabolic process"/>
    <property type="evidence" value="ECO:0007669"/>
    <property type="project" value="UniProtKB-UniRule"/>
</dbReference>
<keyword evidence="4 5" id="KW-0443">Lipid metabolism</keyword>
<evidence type="ECO:0000256" key="5">
    <source>
        <dbReference type="PROSITE-ProRule" id="PRU01161"/>
    </source>
</evidence>
<evidence type="ECO:0000256" key="1">
    <source>
        <dbReference type="ARBA" id="ARBA00006104"/>
    </source>
</evidence>
<sequence>MASVCRFAREVIVGALTGWPSTQELLRWPLFFLFGFSALVELAIYIVVRNAVRFIENLSQSSRVRRIREALRGARSYEEYAKRARELDLVYKCEDWKREKQSEYYDCHLLERRLSQLRKMRRESNIEGILQVLKLCIHTGFAGIFNETLYSQSYTGTKHLIETFIREVCEALEYLRANAHLYAPQLTRFISACNSTWGTTALCLSGGGMNCMHHFGVARSLLDHGLLPQVISGASGGAVVASFLCTRTDDELRAQLVPEYIQPRFQCMSPASWFMRFWNMMTVGYMFDAEQWNNTMEILSMGLTFEEAYRRTGRVLNVAVSRRADHSPPTVLNYLNAPHVLISSAVIASSAMPFLVQPQILKEKGPDGKLRSYAAYDTQFMCDGSVDADIPANALSEMWGVQWIITVQVNLHVFPWQAFRNRGSAGAPLTWRHGGGKWRGGFVLSAFEVLLKEHMRLCIRLMALLDVFPHFFDINWGRVFLQDYQGSSNVIMTPRRLFLNHFLLIGKDLTLPEVKWYMSEGLLMVWPKIPMITSRMRIEKALTGIELALNPNALFVQYGLSTDITDESESRAANMDRTHGSGSSSRNNAYNAYNGSDDSTGAFDAAAGASDGAEKNGGPSIVASGQHRKKDSREGGQRERAHTHTHSEMPNGPVG</sequence>
<dbReference type="GO" id="GO:0004806">
    <property type="term" value="F:triacylglycerol lipase activity"/>
    <property type="evidence" value="ECO:0007669"/>
    <property type="project" value="InterPro"/>
</dbReference>
<feature type="transmembrane region" description="Helical" evidence="7">
    <location>
        <begin position="28"/>
        <end position="48"/>
    </location>
</feature>
<dbReference type="InterPro" id="IPR050301">
    <property type="entry name" value="NTE"/>
</dbReference>
<proteinExistence type="inferred from homology"/>
<dbReference type="InterPro" id="IPR016035">
    <property type="entry name" value="Acyl_Trfase/lysoPLipase"/>
</dbReference>
<feature type="compositionally biased region" description="Basic and acidic residues" evidence="6">
    <location>
        <begin position="568"/>
        <end position="579"/>
    </location>
</feature>
<dbReference type="OrthoDB" id="421791at2759"/>
<evidence type="ECO:0000313" key="10">
    <source>
        <dbReference type="Proteomes" id="UP000041254"/>
    </source>
</evidence>
<dbReference type="InParanoid" id="A0A0G4ET38"/>
<dbReference type="OMA" id="CSWFTRG"/>
<keyword evidence="10" id="KW-1185">Reference proteome</keyword>
<dbReference type="VEuPathDB" id="CryptoDB:Vbra_13216"/>
<dbReference type="Proteomes" id="UP000041254">
    <property type="component" value="Unassembled WGS sequence"/>
</dbReference>
<dbReference type="PhylomeDB" id="A0A0G4ET38"/>
<organism evidence="9 10">
    <name type="scientific">Vitrella brassicaformis (strain CCMP3155)</name>
    <dbReference type="NCBI Taxonomy" id="1169540"/>
    <lineage>
        <taxon>Eukaryota</taxon>
        <taxon>Sar</taxon>
        <taxon>Alveolata</taxon>
        <taxon>Colpodellida</taxon>
        <taxon>Vitrellaceae</taxon>
        <taxon>Vitrella</taxon>
    </lineage>
</organism>
<dbReference type="PROSITE" id="PS51635">
    <property type="entry name" value="PNPLA"/>
    <property type="match status" value="1"/>
</dbReference>
<evidence type="ECO:0000256" key="2">
    <source>
        <dbReference type="ARBA" id="ARBA00022801"/>
    </source>
</evidence>
<feature type="compositionally biased region" description="Low complexity" evidence="6">
    <location>
        <begin position="580"/>
        <end position="611"/>
    </location>
</feature>
<evidence type="ECO:0000259" key="8">
    <source>
        <dbReference type="PROSITE" id="PS51635"/>
    </source>
</evidence>
<evidence type="ECO:0000256" key="7">
    <source>
        <dbReference type="SAM" id="Phobius"/>
    </source>
</evidence>
<reference evidence="9 10" key="1">
    <citation type="submission" date="2014-11" db="EMBL/GenBank/DDBJ databases">
        <authorList>
            <person name="Zhu J."/>
            <person name="Qi W."/>
            <person name="Song R."/>
        </authorList>
    </citation>
    <scope>NUCLEOTIDE SEQUENCE [LARGE SCALE GENOMIC DNA]</scope>
</reference>
<dbReference type="AlphaFoldDB" id="A0A0G4ET38"/>
<feature type="region of interest" description="Disordered" evidence="6">
    <location>
        <begin position="568"/>
        <end position="655"/>
    </location>
</feature>
<feature type="compositionally biased region" description="Basic and acidic residues" evidence="6">
    <location>
        <begin position="631"/>
        <end position="647"/>
    </location>
</feature>
<dbReference type="PANTHER" id="PTHR14226:SF66">
    <property type="entry name" value="TRIACYLGLYCEROL LIPASE PTL2"/>
    <property type="match status" value="1"/>
</dbReference>
<evidence type="ECO:0000313" key="9">
    <source>
        <dbReference type="EMBL" id="CEM01586.1"/>
    </source>
</evidence>
<gene>
    <name evidence="9" type="ORF">Vbra_13216</name>
</gene>
<keyword evidence="7" id="KW-0472">Membrane</keyword>
<dbReference type="PANTHER" id="PTHR14226">
    <property type="entry name" value="NEUROPATHY TARGET ESTERASE/SWISS CHEESE D.MELANOGASTER"/>
    <property type="match status" value="1"/>
</dbReference>
<comment type="caution">
    <text evidence="5">Lacks conserved residue(s) required for the propagation of feature annotation.</text>
</comment>
<feature type="domain" description="PNPLA" evidence="8">
    <location>
        <begin position="202"/>
        <end position="396"/>
    </location>
</feature>